<sequence length="229" mass="24988">MYTLGNGSICHENNETRSVLVKLACPEDWEDWKAGKDPRVESLVEVALCRYTLSISVPALCADLRMLPRKRNSAEDEISCFRVESSSPNQERHDGVAIFTDGSVVKDVKTGTAMAVRNILSSRASAARWDRQIYLSLSESPGRISLRWVPGHSYISADGRADELVAKGASMREVSAETKVSTRASCQEGQPGWPSLGTSVNDSPECDQLARKRVKGGVPGTLSPTIYTN</sequence>
<dbReference type="SUPFAM" id="SSF53098">
    <property type="entry name" value="Ribonuclease H-like"/>
    <property type="match status" value="1"/>
</dbReference>
<feature type="domain" description="MRH" evidence="4">
    <location>
        <begin position="1"/>
        <end position="63"/>
    </location>
</feature>
<evidence type="ECO:0000256" key="2">
    <source>
        <dbReference type="ARBA" id="ARBA00023157"/>
    </source>
</evidence>
<proteinExistence type="predicted"/>
<dbReference type="InterPro" id="IPR012337">
    <property type="entry name" value="RNaseH-like_sf"/>
</dbReference>
<protein>
    <recommendedName>
        <fullName evidence="4">MRH domain-containing protein</fullName>
    </recommendedName>
</protein>
<keyword evidence="2" id="KW-1015">Disulfide bond</keyword>
<dbReference type="EMBL" id="JABANP010000037">
    <property type="protein sequence ID" value="KAF4694086.1"/>
    <property type="molecule type" value="Genomic_DNA"/>
</dbReference>
<name>A0A7J6PEA1_PEROL</name>
<reference evidence="5 6" key="1">
    <citation type="submission" date="2020-04" db="EMBL/GenBank/DDBJ databases">
        <title>Perkinsus olseni comparative genomics.</title>
        <authorList>
            <person name="Bogema D.R."/>
        </authorList>
    </citation>
    <scope>NUCLEOTIDE SEQUENCE [LARGE SCALE GENOMIC DNA]</scope>
    <source>
        <strain evidence="5">00978-12</strain>
    </source>
</reference>
<dbReference type="PROSITE" id="PS51914">
    <property type="entry name" value="MRH"/>
    <property type="match status" value="1"/>
</dbReference>
<evidence type="ECO:0000259" key="4">
    <source>
        <dbReference type="PROSITE" id="PS51914"/>
    </source>
</evidence>
<keyword evidence="1" id="KW-0732">Signal</keyword>
<dbReference type="Proteomes" id="UP000541610">
    <property type="component" value="Unassembled WGS sequence"/>
</dbReference>
<organism evidence="5 6">
    <name type="scientific">Perkinsus olseni</name>
    <name type="common">Perkinsus atlanticus</name>
    <dbReference type="NCBI Taxonomy" id="32597"/>
    <lineage>
        <taxon>Eukaryota</taxon>
        <taxon>Sar</taxon>
        <taxon>Alveolata</taxon>
        <taxon>Perkinsozoa</taxon>
        <taxon>Perkinsea</taxon>
        <taxon>Perkinsida</taxon>
        <taxon>Perkinsidae</taxon>
        <taxon>Perkinsus</taxon>
    </lineage>
</organism>
<evidence type="ECO:0000313" key="6">
    <source>
        <dbReference type="Proteomes" id="UP000541610"/>
    </source>
</evidence>
<dbReference type="InterPro" id="IPR009011">
    <property type="entry name" value="Man6P_isomerase_rcpt-bd_dom_sf"/>
</dbReference>
<dbReference type="InterPro" id="IPR044865">
    <property type="entry name" value="MRH_dom"/>
</dbReference>
<dbReference type="AlphaFoldDB" id="A0A7J6PEA1"/>
<evidence type="ECO:0000256" key="3">
    <source>
        <dbReference type="SAM" id="MobiDB-lite"/>
    </source>
</evidence>
<gene>
    <name evidence="5" type="ORF">FOZ60_009200</name>
</gene>
<comment type="caution">
    <text evidence="5">The sequence shown here is derived from an EMBL/GenBank/DDBJ whole genome shotgun (WGS) entry which is preliminary data.</text>
</comment>
<accession>A0A7J6PEA1</accession>
<evidence type="ECO:0000256" key="1">
    <source>
        <dbReference type="ARBA" id="ARBA00022729"/>
    </source>
</evidence>
<evidence type="ECO:0000313" key="5">
    <source>
        <dbReference type="EMBL" id="KAF4694086.1"/>
    </source>
</evidence>
<feature type="region of interest" description="Disordered" evidence="3">
    <location>
        <begin position="181"/>
        <end position="202"/>
    </location>
</feature>
<dbReference type="Gene3D" id="2.70.130.10">
    <property type="entry name" value="Mannose-6-phosphate receptor binding domain"/>
    <property type="match status" value="1"/>
</dbReference>
<dbReference type="OrthoDB" id="10439688at2759"/>